<feature type="compositionally biased region" description="Basic and acidic residues" evidence="1">
    <location>
        <begin position="726"/>
        <end position="743"/>
    </location>
</feature>
<evidence type="ECO:0000313" key="3">
    <source>
        <dbReference type="EMBL" id="KAF0736878.1"/>
    </source>
</evidence>
<dbReference type="GO" id="GO:0031593">
    <property type="term" value="F:polyubiquitin modification-dependent protein binding"/>
    <property type="evidence" value="ECO:0007669"/>
    <property type="project" value="TreeGrafter"/>
</dbReference>
<organism evidence="3 4">
    <name type="scientific">Aphanomyces euteiches</name>
    <dbReference type="NCBI Taxonomy" id="100861"/>
    <lineage>
        <taxon>Eukaryota</taxon>
        <taxon>Sar</taxon>
        <taxon>Stramenopiles</taxon>
        <taxon>Oomycota</taxon>
        <taxon>Saprolegniomycetes</taxon>
        <taxon>Saprolegniales</taxon>
        <taxon>Verrucalvaceae</taxon>
        <taxon>Aphanomyces</taxon>
    </lineage>
</organism>
<accession>A0A6G0XA38</accession>
<dbReference type="Pfam" id="PF00240">
    <property type="entry name" value="ubiquitin"/>
    <property type="match status" value="1"/>
</dbReference>
<dbReference type="InterPro" id="IPR000626">
    <property type="entry name" value="Ubiquitin-like_dom"/>
</dbReference>
<dbReference type="Gene3D" id="3.10.20.90">
    <property type="entry name" value="Phosphatidylinositol 3-kinase Catalytic Subunit, Chain A, domain 1"/>
    <property type="match status" value="1"/>
</dbReference>
<dbReference type="FunFam" id="3.10.20.90:FF:000154">
    <property type="entry name" value="Large proline-rich protein BAG6"/>
    <property type="match status" value="1"/>
</dbReference>
<sequence length="743" mass="81225">MEPSNETTSGSNGSLPEQGGATAVSSANQHVVQMAIGVSEAESAALIELKVKTLDHRLFRVTVRASSSVPQLKRMIEAETGVITDRQRLIFRGKVLKNENNLAFYALENGHTLHLVIRPADTTPSPAPAPAPTATTNSSQESTTTPAPLTNQVNVHIFPRANLRPRNRQADQETRRSNPSQAPPGTSRNAHNNDDPDPALLSGGGGSSMNRVLMGATISVPEGTRGVPFLHSLLSNIMNSVQGISDEHSQGVSTEAPVPPPIPPTTDQRGPRADTPSPEQARNAAFERVLQRANNSSLNRARVGRADVTIRTVSQLLEQAGNEFPQSLQDVTHTTYEADIDAFRNQLETFVRLLTQFQPRLERLPTALQELHTRQGDRPSQVPLVTPIVRCVEVLQSLGELCTMLSRISRRLFLRYNHLSLPTPDTPETPPTLSNTRSNTPSERPNTPGDDAPLGHRLFNLLERMQGRITRDSDSSGDAPTSAENGSSAAPFENRIEFEATIPMIDLIFPTVNVNEAQPSRSSTSSTRQWNFEAFGHRLVRDIPAVELYGLLSGSRDALHSLVQRVGMLMFEGQELPPMSAGTNREWSEQMVAALQDYVDALPRFTHTALRADVNLLSSLVHGLSAFAPELVVFFIRSTSVQGNSPNGPSFTDNAYEFIGHMARQIVTDTLRHLTDASALAQVLEGLLVHLSIERNIARFLIQTFQNLPSVRAVLTERSTAASRSSSRDNDTSEPESKRPRVA</sequence>
<dbReference type="SMART" id="SM00213">
    <property type="entry name" value="UBQ"/>
    <property type="match status" value="1"/>
</dbReference>
<feature type="region of interest" description="Disordered" evidence="1">
    <location>
        <begin position="719"/>
        <end position="743"/>
    </location>
</feature>
<dbReference type="CDD" id="cd17039">
    <property type="entry name" value="Ubl_ubiquitin_like"/>
    <property type="match status" value="1"/>
</dbReference>
<dbReference type="Proteomes" id="UP000481153">
    <property type="component" value="Unassembled WGS sequence"/>
</dbReference>
<dbReference type="InterPro" id="IPR019956">
    <property type="entry name" value="Ubiquitin_dom"/>
</dbReference>
<feature type="compositionally biased region" description="Polar residues" evidence="1">
    <location>
        <begin position="1"/>
        <end position="15"/>
    </location>
</feature>
<feature type="domain" description="Ubiquitin-like" evidence="2">
    <location>
        <begin position="47"/>
        <end position="118"/>
    </location>
</feature>
<comment type="caution">
    <text evidence="3">The sequence shown here is derived from an EMBL/GenBank/DDBJ whole genome shotgun (WGS) entry which is preliminary data.</text>
</comment>
<dbReference type="GO" id="GO:0071818">
    <property type="term" value="C:BAT3 complex"/>
    <property type="evidence" value="ECO:0007669"/>
    <property type="project" value="TreeGrafter"/>
</dbReference>
<feature type="compositionally biased region" description="Polar residues" evidence="1">
    <location>
        <begin position="476"/>
        <end position="488"/>
    </location>
</feature>
<feature type="region of interest" description="Disordered" evidence="1">
    <location>
        <begin position="119"/>
        <end position="208"/>
    </location>
</feature>
<feature type="compositionally biased region" description="Polar residues" evidence="1">
    <location>
        <begin position="433"/>
        <end position="445"/>
    </location>
</feature>
<dbReference type="GO" id="GO:0051787">
    <property type="term" value="F:misfolded protein binding"/>
    <property type="evidence" value="ECO:0007669"/>
    <property type="project" value="TreeGrafter"/>
</dbReference>
<reference evidence="3 4" key="1">
    <citation type="submission" date="2019-07" db="EMBL/GenBank/DDBJ databases">
        <title>Genomics analysis of Aphanomyces spp. identifies a new class of oomycete effector associated with host adaptation.</title>
        <authorList>
            <person name="Gaulin E."/>
        </authorList>
    </citation>
    <scope>NUCLEOTIDE SEQUENCE [LARGE SCALE GENOMIC DNA]</scope>
    <source>
        <strain evidence="3 4">ATCC 201684</strain>
    </source>
</reference>
<evidence type="ECO:0000256" key="1">
    <source>
        <dbReference type="SAM" id="MobiDB-lite"/>
    </source>
</evidence>
<dbReference type="PANTHER" id="PTHR15204:SF0">
    <property type="entry name" value="LARGE PROLINE-RICH PROTEIN BAG6"/>
    <property type="match status" value="1"/>
</dbReference>
<dbReference type="PROSITE" id="PS50053">
    <property type="entry name" value="UBIQUITIN_2"/>
    <property type="match status" value="1"/>
</dbReference>
<evidence type="ECO:0000313" key="4">
    <source>
        <dbReference type="Proteomes" id="UP000481153"/>
    </source>
</evidence>
<feature type="compositionally biased region" description="Polar residues" evidence="1">
    <location>
        <begin position="137"/>
        <end position="154"/>
    </location>
</feature>
<gene>
    <name evidence="3" type="ORF">Ae201684_007032</name>
</gene>
<dbReference type="GO" id="GO:0036503">
    <property type="term" value="P:ERAD pathway"/>
    <property type="evidence" value="ECO:0007669"/>
    <property type="project" value="TreeGrafter"/>
</dbReference>
<keyword evidence="4" id="KW-1185">Reference proteome</keyword>
<feature type="region of interest" description="Disordered" evidence="1">
    <location>
        <begin position="469"/>
        <end position="492"/>
    </location>
</feature>
<feature type="region of interest" description="Disordered" evidence="1">
    <location>
        <begin position="1"/>
        <end position="26"/>
    </location>
</feature>
<feature type="region of interest" description="Disordered" evidence="1">
    <location>
        <begin position="244"/>
        <end position="281"/>
    </location>
</feature>
<protein>
    <recommendedName>
        <fullName evidence="2">Ubiquitin-like domain-containing protein</fullName>
    </recommendedName>
</protein>
<dbReference type="SUPFAM" id="SSF54236">
    <property type="entry name" value="Ubiquitin-like"/>
    <property type="match status" value="1"/>
</dbReference>
<dbReference type="InterPro" id="IPR029071">
    <property type="entry name" value="Ubiquitin-like_domsf"/>
</dbReference>
<name>A0A6G0XA38_9STRA</name>
<dbReference type="PANTHER" id="PTHR15204">
    <property type="entry name" value="LARGE PROLINE-RICH PROTEIN BAG6"/>
    <property type="match status" value="1"/>
</dbReference>
<evidence type="ECO:0000259" key="2">
    <source>
        <dbReference type="PROSITE" id="PS50053"/>
    </source>
</evidence>
<dbReference type="PRINTS" id="PR00348">
    <property type="entry name" value="UBIQUITIN"/>
</dbReference>
<feature type="region of interest" description="Disordered" evidence="1">
    <location>
        <begin position="420"/>
        <end position="455"/>
    </location>
</feature>
<feature type="compositionally biased region" description="Polar residues" evidence="1">
    <location>
        <begin position="177"/>
        <end position="190"/>
    </location>
</feature>
<dbReference type="AlphaFoldDB" id="A0A6G0XA38"/>
<proteinExistence type="predicted"/>
<dbReference type="VEuPathDB" id="FungiDB:AeMF1_017815"/>
<dbReference type="EMBL" id="VJMJ01000087">
    <property type="protein sequence ID" value="KAF0736878.1"/>
    <property type="molecule type" value="Genomic_DNA"/>
</dbReference>